<keyword evidence="2" id="KW-0808">Transferase</keyword>
<sequence length="199" mass="23283">MTNEDLKNVLGNLDIYLLDQIVKGRYNQRDKILDAGCGTGRNMYWFYNNQFNIWAVDKDLYQIRLVKQIYPGLKDQYIVSEIDKLPYANEMFNHIICNAVLHFAKNEQHFYSMFGEMLRVIKVHGSIFIRMTSNIGIEDLVISEGKGMYSIPDGTQRFLMTRELLENLMERLSLTFLEPIKTTNVHDVRSMTTLVLQKN</sequence>
<protein>
    <submittedName>
        <fullName evidence="2">Class I SAM-dependent methyltransferase</fullName>
    </submittedName>
</protein>
<dbReference type="Gene3D" id="3.40.50.150">
    <property type="entry name" value="Vaccinia Virus protein VP39"/>
    <property type="match status" value="1"/>
</dbReference>
<feature type="domain" description="Methyltransferase type 11" evidence="1">
    <location>
        <begin position="33"/>
        <end position="129"/>
    </location>
</feature>
<gene>
    <name evidence="2" type="ORF">ABXZ36_07500</name>
</gene>
<keyword evidence="2" id="KW-0489">Methyltransferase</keyword>
<dbReference type="CDD" id="cd02440">
    <property type="entry name" value="AdoMet_MTases"/>
    <property type="match status" value="1"/>
</dbReference>
<dbReference type="Proteomes" id="UP001549799">
    <property type="component" value="Unassembled WGS sequence"/>
</dbReference>
<evidence type="ECO:0000313" key="2">
    <source>
        <dbReference type="EMBL" id="MET6990490.1"/>
    </source>
</evidence>
<accession>A0ABV2STJ6</accession>
<reference evidence="2 3" key="1">
    <citation type="submission" date="2024-07" db="EMBL/GenBank/DDBJ databases">
        <title>The genome sequence of type strain Sediminicola arcticus GDMCC 1.2805.</title>
        <authorList>
            <person name="Liu Y."/>
        </authorList>
    </citation>
    <scope>NUCLEOTIDE SEQUENCE [LARGE SCALE GENOMIC DNA]</scope>
    <source>
        <strain evidence="2 3">GDMCC 1.2805</strain>
    </source>
</reference>
<organism evidence="2 3">
    <name type="scientific">Sediminicola arcticus</name>
    <dbReference type="NCBI Taxonomy" id="1574308"/>
    <lineage>
        <taxon>Bacteria</taxon>
        <taxon>Pseudomonadati</taxon>
        <taxon>Bacteroidota</taxon>
        <taxon>Flavobacteriia</taxon>
        <taxon>Flavobacteriales</taxon>
        <taxon>Flavobacteriaceae</taxon>
        <taxon>Sediminicola</taxon>
    </lineage>
</organism>
<dbReference type="InterPro" id="IPR013216">
    <property type="entry name" value="Methyltransf_11"/>
</dbReference>
<name>A0ABV2STJ6_9FLAO</name>
<evidence type="ECO:0000313" key="3">
    <source>
        <dbReference type="Proteomes" id="UP001549799"/>
    </source>
</evidence>
<dbReference type="SUPFAM" id="SSF53335">
    <property type="entry name" value="S-adenosyl-L-methionine-dependent methyltransferases"/>
    <property type="match status" value="1"/>
</dbReference>
<dbReference type="GO" id="GO:0032259">
    <property type="term" value="P:methylation"/>
    <property type="evidence" value="ECO:0007669"/>
    <property type="project" value="UniProtKB-KW"/>
</dbReference>
<evidence type="ECO:0000259" key="1">
    <source>
        <dbReference type="Pfam" id="PF08241"/>
    </source>
</evidence>
<dbReference type="EMBL" id="JBEXAE010000003">
    <property type="protein sequence ID" value="MET6990490.1"/>
    <property type="molecule type" value="Genomic_DNA"/>
</dbReference>
<keyword evidence="3" id="KW-1185">Reference proteome</keyword>
<dbReference type="RefSeq" id="WP_354614889.1">
    <property type="nucleotide sequence ID" value="NZ_JBEXAE010000003.1"/>
</dbReference>
<dbReference type="Pfam" id="PF08241">
    <property type="entry name" value="Methyltransf_11"/>
    <property type="match status" value="1"/>
</dbReference>
<proteinExistence type="predicted"/>
<dbReference type="InterPro" id="IPR029063">
    <property type="entry name" value="SAM-dependent_MTases_sf"/>
</dbReference>
<dbReference type="GO" id="GO:0008168">
    <property type="term" value="F:methyltransferase activity"/>
    <property type="evidence" value="ECO:0007669"/>
    <property type="project" value="UniProtKB-KW"/>
</dbReference>
<comment type="caution">
    <text evidence="2">The sequence shown here is derived from an EMBL/GenBank/DDBJ whole genome shotgun (WGS) entry which is preliminary data.</text>
</comment>